<organism evidence="4 5">
    <name type="scientific">Chryseobacterium tructae</name>
    <dbReference type="NCBI Taxonomy" id="1037380"/>
    <lineage>
        <taxon>Bacteria</taxon>
        <taxon>Pseudomonadati</taxon>
        <taxon>Bacteroidota</taxon>
        <taxon>Flavobacteriia</taxon>
        <taxon>Flavobacteriales</taxon>
        <taxon>Weeksellaceae</taxon>
        <taxon>Chryseobacterium group</taxon>
        <taxon>Chryseobacterium</taxon>
    </lineage>
</organism>
<dbReference type="Pfam" id="PF14470">
    <property type="entry name" value="bPH_3"/>
    <property type="match status" value="1"/>
</dbReference>
<feature type="domain" description="YokE-like PH" evidence="2">
    <location>
        <begin position="128"/>
        <end position="220"/>
    </location>
</feature>
<evidence type="ECO:0000313" key="5">
    <source>
        <dbReference type="Proteomes" id="UP001595735"/>
    </source>
</evidence>
<comment type="caution">
    <text evidence="4">The sequence shown here is derived from an EMBL/GenBank/DDBJ whole genome shotgun (WGS) entry which is preliminary data.</text>
</comment>
<feature type="domain" description="SHOCT" evidence="1">
    <location>
        <begin position="261"/>
        <end position="288"/>
    </location>
</feature>
<accession>A0ABV7XXF5</accession>
<proteinExistence type="predicted"/>
<reference evidence="5" key="1">
    <citation type="journal article" date="2019" name="Int. J. Syst. Evol. Microbiol.">
        <title>The Global Catalogue of Microorganisms (GCM) 10K type strain sequencing project: providing services to taxonomists for standard genome sequencing and annotation.</title>
        <authorList>
            <consortium name="The Broad Institute Genomics Platform"/>
            <consortium name="The Broad Institute Genome Sequencing Center for Infectious Disease"/>
            <person name="Wu L."/>
            <person name="Ma J."/>
        </authorList>
    </citation>
    <scope>NUCLEOTIDE SEQUENCE [LARGE SCALE GENOMIC DNA]</scope>
    <source>
        <strain evidence="5">CECT 7798</strain>
    </source>
</reference>
<dbReference type="InterPro" id="IPR039519">
    <property type="entry name" value="YokE-like_PH"/>
</dbReference>
<keyword evidence="5" id="KW-1185">Reference proteome</keyword>
<dbReference type="InterPro" id="IPR018649">
    <property type="entry name" value="SHOCT"/>
</dbReference>
<name>A0ABV7XXF5_9FLAO</name>
<evidence type="ECO:0000313" key="4">
    <source>
        <dbReference type="EMBL" id="MFC3757167.1"/>
    </source>
</evidence>
<gene>
    <name evidence="4" type="ORF">ACFONJ_14420</name>
</gene>
<dbReference type="RefSeq" id="WP_290298200.1">
    <property type="nucleotide sequence ID" value="NZ_JAUFQR010000001.1"/>
</dbReference>
<sequence length="292" mass="32904">MSNICSLCNTELTSMDTLLGENKLSDGGVLCNKCLDKISYINQEVLYNLNQFNIGDIHRIIQNKNTEQNVPAVTQEILPMAIDEEPQDLSKDVYKRRKQKIKTELERLNASLSVFTKGEIKELPYLISEEEKIIGITDAQFVNTLAAGILVATSKRMISVSKAMFGDAKINDYPNEAIRSVSFVTDPRSPIIKIHLDERVVEFECFMDKEDAEKFYSIISPIYNNLIQQPQQEVSPVDANTNANANANTAVNATLSLEIIEKLEKLGKLRENGILTDTEFTEQKRKLLAQLK</sequence>
<evidence type="ECO:0000259" key="1">
    <source>
        <dbReference type="Pfam" id="PF09851"/>
    </source>
</evidence>
<dbReference type="EMBL" id="JBHRYO010000002">
    <property type="protein sequence ID" value="MFC3757167.1"/>
    <property type="molecule type" value="Genomic_DNA"/>
</dbReference>
<evidence type="ECO:0000259" key="3">
    <source>
        <dbReference type="Pfam" id="PF14471"/>
    </source>
</evidence>
<protein>
    <submittedName>
        <fullName evidence="4">PH domain-containing protein</fullName>
    </submittedName>
</protein>
<dbReference type="Pfam" id="PF09851">
    <property type="entry name" value="SHOCT"/>
    <property type="match status" value="1"/>
</dbReference>
<dbReference type="InterPro" id="IPR027872">
    <property type="entry name" value="DUF4428"/>
</dbReference>
<feature type="domain" description="DUF4428" evidence="3">
    <location>
        <begin position="4"/>
        <end position="44"/>
    </location>
</feature>
<evidence type="ECO:0000259" key="2">
    <source>
        <dbReference type="Pfam" id="PF14470"/>
    </source>
</evidence>
<dbReference type="Proteomes" id="UP001595735">
    <property type="component" value="Unassembled WGS sequence"/>
</dbReference>
<dbReference type="Pfam" id="PF14471">
    <property type="entry name" value="DUF4428"/>
    <property type="match status" value="1"/>
</dbReference>